<gene>
    <name evidence="1" type="ORF">O6H91_07G089800</name>
</gene>
<dbReference type="Proteomes" id="UP001162992">
    <property type="component" value="Chromosome 7"/>
</dbReference>
<proteinExistence type="predicted"/>
<name>A0ACC2D7Y6_DIPCM</name>
<sequence>MPDFSASRSGLLPTKRPTSHSRDDAAAAGSSSSNSQFVAPSPTPRRSLQFLALAACIGFLLLQLLPATHVRHPADPTRTWIPLDPKGSRISASRFDSLQKHDVPSSNVSAHDMLGVASSSEGANEEHATATQFLKGIKEPTVHVFVSTNEMDLRPLLVLINSTIVNARNRGHLHFHLIVPDVVQANWLYKLKHYFDVKIEMVGDVIAIQALQNYTVPQKATRIEEPYSMYNFVLPQIPLVYKDIERFIYLDSDVVVQDDVEELIHIDMEGKAVSAVEDCFLNYSQFPSLTSLDALKAEEKQVPWLADELLEPRTCLINTGVLVINIKSWNANNLTQAFEWWITKLQKGGKADGRLEHLEASLQLVLHYSYKKLDAAWNVHGLAHIELTELERDYLEKLYSKRPDKRPFLSPKADHAKLLQFSGKYKPWLRESTRDHSQPAISLCGIKAKECASFWWKHISPDAIEFLRPLTNQVHN</sequence>
<keyword evidence="2" id="KW-1185">Reference proteome</keyword>
<comment type="caution">
    <text evidence="1">The sequence shown here is derived from an EMBL/GenBank/DDBJ whole genome shotgun (WGS) entry which is preliminary data.</text>
</comment>
<protein>
    <submittedName>
        <fullName evidence="1">Uncharacterized protein</fullName>
    </submittedName>
</protein>
<accession>A0ACC2D7Y6</accession>
<reference evidence="2" key="1">
    <citation type="journal article" date="2024" name="Proc. Natl. Acad. Sci. U.S.A.">
        <title>Extraordinary preservation of gene collinearity over three hundred million years revealed in homosporous lycophytes.</title>
        <authorList>
            <person name="Li C."/>
            <person name="Wickell D."/>
            <person name="Kuo L.Y."/>
            <person name="Chen X."/>
            <person name="Nie B."/>
            <person name="Liao X."/>
            <person name="Peng D."/>
            <person name="Ji J."/>
            <person name="Jenkins J."/>
            <person name="Williams M."/>
            <person name="Shu S."/>
            <person name="Plott C."/>
            <person name="Barry K."/>
            <person name="Rajasekar S."/>
            <person name="Grimwood J."/>
            <person name="Han X."/>
            <person name="Sun S."/>
            <person name="Hou Z."/>
            <person name="He W."/>
            <person name="Dai G."/>
            <person name="Sun C."/>
            <person name="Schmutz J."/>
            <person name="Leebens-Mack J.H."/>
            <person name="Li F.W."/>
            <person name="Wang L."/>
        </authorList>
    </citation>
    <scope>NUCLEOTIDE SEQUENCE [LARGE SCALE GENOMIC DNA]</scope>
    <source>
        <strain evidence="2">cv. PW_Plant_1</strain>
    </source>
</reference>
<evidence type="ECO:0000313" key="2">
    <source>
        <dbReference type="Proteomes" id="UP001162992"/>
    </source>
</evidence>
<evidence type="ECO:0000313" key="1">
    <source>
        <dbReference type="EMBL" id="KAJ7550235.1"/>
    </source>
</evidence>
<organism evidence="1 2">
    <name type="scientific">Diphasiastrum complanatum</name>
    <name type="common">Issler's clubmoss</name>
    <name type="synonym">Lycopodium complanatum</name>
    <dbReference type="NCBI Taxonomy" id="34168"/>
    <lineage>
        <taxon>Eukaryota</taxon>
        <taxon>Viridiplantae</taxon>
        <taxon>Streptophyta</taxon>
        <taxon>Embryophyta</taxon>
        <taxon>Tracheophyta</taxon>
        <taxon>Lycopodiopsida</taxon>
        <taxon>Lycopodiales</taxon>
        <taxon>Lycopodiaceae</taxon>
        <taxon>Lycopodioideae</taxon>
        <taxon>Diphasiastrum</taxon>
    </lineage>
</organism>
<dbReference type="EMBL" id="CM055098">
    <property type="protein sequence ID" value="KAJ7550235.1"/>
    <property type="molecule type" value="Genomic_DNA"/>
</dbReference>